<dbReference type="AlphaFoldDB" id="A0A0R3Q7Y9"/>
<dbReference type="WBParaSite" id="BTMF_0000244301-mRNA-1">
    <property type="protein sequence ID" value="BTMF_0000244301-mRNA-1"/>
    <property type="gene ID" value="BTMF_0000244301"/>
</dbReference>
<proteinExistence type="predicted"/>
<organism evidence="1">
    <name type="scientific">Brugia timori</name>
    <dbReference type="NCBI Taxonomy" id="42155"/>
    <lineage>
        <taxon>Eukaryota</taxon>
        <taxon>Metazoa</taxon>
        <taxon>Ecdysozoa</taxon>
        <taxon>Nematoda</taxon>
        <taxon>Chromadorea</taxon>
        <taxon>Rhabditida</taxon>
        <taxon>Spirurina</taxon>
        <taxon>Spiruromorpha</taxon>
        <taxon>Filarioidea</taxon>
        <taxon>Onchocercidae</taxon>
        <taxon>Brugia</taxon>
    </lineage>
</organism>
<evidence type="ECO:0000313" key="1">
    <source>
        <dbReference type="WBParaSite" id="BTMF_0000244301-mRNA-1"/>
    </source>
</evidence>
<name>A0A0R3Q7Y9_9BILA</name>
<accession>A0A0R3Q7Y9</accession>
<reference evidence="1" key="1">
    <citation type="submission" date="2017-02" db="UniProtKB">
        <authorList>
            <consortium name="WormBaseParasite"/>
        </authorList>
    </citation>
    <scope>IDENTIFICATION</scope>
</reference>
<sequence length="78" mass="8332">LVPFSAGAIGLVGPIALLDFDRIGHVIFANACLKLKNTSALVAICIVEPEMKNNSSKKYVEILAGGIPKPLKQKRQSD</sequence>
<protein>
    <submittedName>
        <fullName evidence="1">Kinesin motor domain-containing protein</fullName>
    </submittedName>
</protein>